<evidence type="ECO:0000313" key="3">
    <source>
        <dbReference type="Proteomes" id="UP001189429"/>
    </source>
</evidence>
<dbReference type="EMBL" id="CAUYUJ010022234">
    <property type="protein sequence ID" value="CAK0909647.1"/>
    <property type="molecule type" value="Genomic_DNA"/>
</dbReference>
<reference evidence="2" key="1">
    <citation type="submission" date="2023-10" db="EMBL/GenBank/DDBJ databases">
        <authorList>
            <person name="Chen Y."/>
            <person name="Shah S."/>
            <person name="Dougan E. K."/>
            <person name="Thang M."/>
            <person name="Chan C."/>
        </authorList>
    </citation>
    <scope>NUCLEOTIDE SEQUENCE [LARGE SCALE GENOMIC DNA]</scope>
</reference>
<gene>
    <name evidence="2" type="ORF">PCOR1329_LOCUS84005</name>
</gene>
<proteinExistence type="predicted"/>
<name>A0ABN9YAB6_9DINO</name>
<accession>A0ABN9YAB6</accession>
<comment type="caution">
    <text evidence="2">The sequence shown here is derived from an EMBL/GenBank/DDBJ whole genome shotgun (WGS) entry which is preliminary data.</text>
</comment>
<feature type="region of interest" description="Disordered" evidence="1">
    <location>
        <begin position="1"/>
        <end position="33"/>
    </location>
</feature>
<feature type="compositionally biased region" description="Basic and acidic residues" evidence="1">
    <location>
        <begin position="13"/>
        <end position="24"/>
    </location>
</feature>
<protein>
    <submittedName>
        <fullName evidence="2">Uncharacterized protein</fullName>
    </submittedName>
</protein>
<organism evidence="2 3">
    <name type="scientific">Prorocentrum cordatum</name>
    <dbReference type="NCBI Taxonomy" id="2364126"/>
    <lineage>
        <taxon>Eukaryota</taxon>
        <taxon>Sar</taxon>
        <taxon>Alveolata</taxon>
        <taxon>Dinophyceae</taxon>
        <taxon>Prorocentrales</taxon>
        <taxon>Prorocentraceae</taxon>
        <taxon>Prorocentrum</taxon>
    </lineage>
</organism>
<sequence length="190" mass="20321">MLRGGREAVAAETAERPRAARTADGEGLQGSRDCPLALESASQDGEEKVVYVGHGPRRWRLGPTDLGCPCPVEPGRAAADAVALCAGWLGRLPALIDALEDLRGERLLCRCGPTEPRRADMLLAALAEQGTGGWCPFSEEQRVVAGLAAACHHNGADLRVDTKSEVLGNIFPRQEVDTGIWSWRTARQSV</sequence>
<keyword evidence="3" id="KW-1185">Reference proteome</keyword>
<evidence type="ECO:0000313" key="2">
    <source>
        <dbReference type="EMBL" id="CAK0909647.1"/>
    </source>
</evidence>
<evidence type="ECO:0000256" key="1">
    <source>
        <dbReference type="SAM" id="MobiDB-lite"/>
    </source>
</evidence>
<dbReference type="Proteomes" id="UP001189429">
    <property type="component" value="Unassembled WGS sequence"/>
</dbReference>